<evidence type="ECO:0000256" key="9">
    <source>
        <dbReference type="ARBA" id="ARBA00023204"/>
    </source>
</evidence>
<feature type="binding site" evidence="11">
    <location>
        <position position="165"/>
    </location>
    <ligand>
        <name>Mg(2+)</name>
        <dbReference type="ChEBI" id="CHEBI:18420"/>
        <label>1</label>
    </ligand>
</feature>
<organism evidence="14">
    <name type="scientific">uncultured haloarchaeon</name>
    <dbReference type="NCBI Taxonomy" id="160804"/>
    <lineage>
        <taxon>Archaea</taxon>
        <taxon>Methanobacteriati</taxon>
        <taxon>Methanobacteriota</taxon>
        <taxon>Stenosarchaea group</taxon>
        <taxon>Halobacteria</taxon>
        <taxon>Halobacteriales</taxon>
        <taxon>Halobacteriaceae</taxon>
        <taxon>environmental samples</taxon>
    </lineage>
</organism>
<dbReference type="GO" id="GO:0043137">
    <property type="term" value="P:DNA replication, removal of RNA primer"/>
    <property type="evidence" value="ECO:0007669"/>
    <property type="project" value="UniProtKB-UniRule"/>
</dbReference>
<dbReference type="GO" id="GO:0006281">
    <property type="term" value="P:DNA repair"/>
    <property type="evidence" value="ECO:0007669"/>
    <property type="project" value="UniProtKB-UniRule"/>
</dbReference>
<dbReference type="CDD" id="cd09903">
    <property type="entry name" value="H3TH_FEN1-Arc"/>
    <property type="match status" value="1"/>
</dbReference>
<evidence type="ECO:0000256" key="2">
    <source>
        <dbReference type="ARBA" id="ARBA00022722"/>
    </source>
</evidence>
<dbReference type="PRINTS" id="PR00853">
    <property type="entry name" value="XPGRADSUPER"/>
</dbReference>
<sequence length="337" mass="37176">MVSLCRVIILSMGNAALRQLAALESVAFDDISGSVIAVDAHNWLYRYLTTTVKFTSDAAYTTESGVEVANLIGVVQGLPKFFEHDLTPVFVFDGGVTELKDEEVQERRVAREEAVELQAAAEERGDELAASRLEARTQRLTETIHETTRGLLNRLDVPIIEAPAEGEAQAAEMAIRGDVDYVGSEDYDTLLFGAPYTVRQLTSKGDPELMDLQTTLKNQNLTREQLVDVAILCGTDFNDGISGIGPATAISAINDHGDLWSVLDARDEFIQHADRVRSLFLDPPVTNEYTLHTAINPDMDAARSYVVDDWEVPADEVERGFERIETSVVQTGLDEWI</sequence>
<dbReference type="SMART" id="SM00279">
    <property type="entry name" value="HhH2"/>
    <property type="match status" value="1"/>
</dbReference>
<dbReference type="PANTHER" id="PTHR11081">
    <property type="entry name" value="FLAP ENDONUCLEASE FAMILY MEMBER"/>
    <property type="match status" value="1"/>
</dbReference>
<comment type="caution">
    <text evidence="11">Lacks conserved residue(s) required for the propagation of feature annotation.</text>
</comment>
<dbReference type="Gene3D" id="3.40.50.1010">
    <property type="entry name" value="5'-nuclease"/>
    <property type="match status" value="1"/>
</dbReference>
<dbReference type="SMART" id="SM00485">
    <property type="entry name" value="XPGN"/>
    <property type="match status" value="1"/>
</dbReference>
<dbReference type="Gene3D" id="1.10.150.20">
    <property type="entry name" value="5' to 3' exonuclease, C-terminal subdomain"/>
    <property type="match status" value="1"/>
</dbReference>
<feature type="binding site" evidence="11">
    <location>
        <position position="167"/>
    </location>
    <ligand>
        <name>Mg(2+)</name>
        <dbReference type="ChEBI" id="CHEBI:18420"/>
        <label>1</label>
    </ligand>
</feature>
<dbReference type="SMART" id="SM00484">
    <property type="entry name" value="XPGI"/>
    <property type="match status" value="1"/>
</dbReference>
<evidence type="ECO:0000256" key="6">
    <source>
        <dbReference type="ARBA" id="ARBA00022801"/>
    </source>
</evidence>
<keyword evidence="4 11" id="KW-0255">Endonuclease</keyword>
<comment type="function">
    <text evidence="11">Structure-specific nuclease with 5'-flap endonuclease and 5'-3' exonuclease activities involved in DNA replication and repair. During DNA replication, cleaves the 5'-overhanging flap structure that is generated by displacement synthesis when DNA polymerase encounters the 5'-end of a downstream Okazaki fragment. Binds the unpaired 3'-DNA end and kinks the DNA to facilitate 5' cleavage specificity. Cleaves one nucleotide into the double-stranded DNA from the junction in flap DNA, leaving a nick for ligation. Also involved in the base excision repair (BER) pathway. Acts as a genome stabilization factor that prevents flaps from equilibrating into structurs that lead to duplications and deletions. Also possesses 5'-3' exonuclease activity on nicked or gapped double-stranded DNA.</text>
</comment>
<evidence type="ECO:0000259" key="13">
    <source>
        <dbReference type="SMART" id="SM00485"/>
    </source>
</evidence>
<dbReference type="InterPro" id="IPR023426">
    <property type="entry name" value="Flap_endonuc"/>
</dbReference>
<evidence type="ECO:0000256" key="8">
    <source>
        <dbReference type="ARBA" id="ARBA00022842"/>
    </source>
</evidence>
<comment type="cofactor">
    <cofactor evidence="11">
        <name>Mg(2+)</name>
        <dbReference type="ChEBI" id="CHEBI:18420"/>
    </cofactor>
    <text evidence="11">Binds 2 magnesium ions per subunit. They probably participate in the reaction catalyzed by the enzyme. May bind an additional third magnesium ion after substrate binding.</text>
</comment>
<dbReference type="InterPro" id="IPR019973">
    <property type="entry name" value="Flap_endonuc_arc"/>
</dbReference>
<dbReference type="GO" id="GO:0003677">
    <property type="term" value="F:DNA binding"/>
    <property type="evidence" value="ECO:0007669"/>
    <property type="project" value="UniProtKB-UniRule"/>
</dbReference>
<feature type="region of interest" description="Interaction with PCNA" evidence="11">
    <location>
        <begin position="329"/>
        <end position="337"/>
    </location>
</feature>
<dbReference type="InterPro" id="IPR006086">
    <property type="entry name" value="XPG-I_dom"/>
</dbReference>
<comment type="subunit">
    <text evidence="11">Interacts with PCNA. PCNA stimulates the nuclease activity without altering cleavage specificity.</text>
</comment>
<evidence type="ECO:0000256" key="1">
    <source>
        <dbReference type="ARBA" id="ARBA00022705"/>
    </source>
</evidence>
<dbReference type="HAMAP" id="MF_00614">
    <property type="entry name" value="Fen"/>
    <property type="match status" value="1"/>
</dbReference>
<dbReference type="SUPFAM" id="SSF88723">
    <property type="entry name" value="PIN domain-like"/>
    <property type="match status" value="1"/>
</dbReference>
<evidence type="ECO:0000313" key="14">
    <source>
        <dbReference type="EMBL" id="ABQ75935.1"/>
    </source>
</evidence>
<comment type="function">
    <text evidence="10">Structure-specific nuclease with 5'-flap endonuclease and 5'-3' exonuclease activities involved in DNA replication and repair. During DNA replication, cleaves the 5'-overhanging flap structure that is generated by displacement synthesis when DNA polymerase encounters the 5'-end of a downstream Okazaki fragment. Binds the unpaired 3'-DNA end and kinks the DNA to facilitate 5' cleavage specificity. Cleaves one nucleotide into the double-stranded DNA from the junction in flap DNA, leaving a nick for ligation. Also involved in the base excision repair (BER) pathway. Acts as a genome stabilization factor that prevents flaps from equilibrating into structures that lead to duplications and deletions. Also possesses 5'-3' exonuclease activity on nicked or gapped double-stranded DNA.</text>
</comment>
<evidence type="ECO:0000256" key="7">
    <source>
        <dbReference type="ARBA" id="ARBA00022839"/>
    </source>
</evidence>
<proteinExistence type="inferred from homology"/>
<dbReference type="InterPro" id="IPR029060">
    <property type="entry name" value="PIN-like_dom_sf"/>
</dbReference>
<keyword evidence="6 11" id="KW-0378">Hydrolase</keyword>
<dbReference type="CDD" id="cd09867">
    <property type="entry name" value="PIN_FEN1"/>
    <property type="match status" value="1"/>
</dbReference>
<reference evidence="14" key="1">
    <citation type="journal article" date="2007" name="ISME J.">
        <title>Genomic plasticity in prokaryotes: the case of the square haloarchaeon.</title>
        <authorList>
            <person name="Cuadros-Orellana S."/>
            <person name="Martin-Cuadrado A.B."/>
            <person name="Legault B."/>
            <person name="D'Auria G."/>
            <person name="Zhaxybayeva O."/>
            <person name="Papke R.T."/>
            <person name="Rodriguez-Valera F."/>
        </authorList>
    </citation>
    <scope>NUCLEOTIDE SEQUENCE</scope>
</reference>
<keyword evidence="8 11" id="KW-0460">Magnesium</keyword>
<dbReference type="InterPro" id="IPR006085">
    <property type="entry name" value="XPG_DNA_repair_N"/>
</dbReference>
<dbReference type="InterPro" id="IPR008918">
    <property type="entry name" value="HhH2"/>
</dbReference>
<evidence type="ECO:0000256" key="4">
    <source>
        <dbReference type="ARBA" id="ARBA00022759"/>
    </source>
</evidence>
<dbReference type="AlphaFoldDB" id="A5YSH8"/>
<dbReference type="InterPro" id="IPR036279">
    <property type="entry name" value="5-3_exonuclease_C_sf"/>
</dbReference>
<evidence type="ECO:0000256" key="10">
    <source>
        <dbReference type="ARBA" id="ARBA00024702"/>
    </source>
</evidence>
<keyword evidence="5 11" id="KW-0227">DNA damage</keyword>
<evidence type="ECO:0000259" key="12">
    <source>
        <dbReference type="SMART" id="SM00484"/>
    </source>
</evidence>
<dbReference type="InterPro" id="IPR006084">
    <property type="entry name" value="XPG/Rad2"/>
</dbReference>
<evidence type="ECO:0000256" key="3">
    <source>
        <dbReference type="ARBA" id="ARBA00022723"/>
    </source>
</evidence>
<dbReference type="InterPro" id="IPR019974">
    <property type="entry name" value="XPG_CS"/>
</dbReference>
<evidence type="ECO:0000256" key="5">
    <source>
        <dbReference type="ARBA" id="ARBA00022763"/>
    </source>
</evidence>
<dbReference type="Pfam" id="PF00867">
    <property type="entry name" value="XPG_I"/>
    <property type="match status" value="1"/>
</dbReference>
<dbReference type="GO" id="GO:0008409">
    <property type="term" value="F:5'-3' exonuclease activity"/>
    <property type="evidence" value="ECO:0007669"/>
    <property type="project" value="UniProtKB-UniRule"/>
</dbReference>
<dbReference type="GO" id="GO:0017108">
    <property type="term" value="F:5'-flap endonuclease activity"/>
    <property type="evidence" value="ECO:0007669"/>
    <property type="project" value="UniProtKB-UniRule"/>
</dbReference>
<dbReference type="SUPFAM" id="SSF47807">
    <property type="entry name" value="5' to 3' exonuclease, C-terminal subdomain"/>
    <property type="match status" value="1"/>
</dbReference>
<feature type="binding site" evidence="11">
    <location>
        <position position="188"/>
    </location>
    <ligand>
        <name>Mg(2+)</name>
        <dbReference type="ChEBI" id="CHEBI:18420"/>
        <label>2</label>
    </ligand>
</feature>
<protein>
    <recommendedName>
        <fullName evidence="11">Flap endonuclease 1</fullName>
        <shortName evidence="11">FEN-1</shortName>
        <ecNumber evidence="11">3.1.-.-</ecNumber>
    </recommendedName>
    <alternativeName>
        <fullName evidence="11">Flap structure-specific endonuclease 1</fullName>
    </alternativeName>
</protein>
<dbReference type="PANTHER" id="PTHR11081:SF9">
    <property type="entry name" value="FLAP ENDONUCLEASE 1"/>
    <property type="match status" value="1"/>
</dbReference>
<gene>
    <name evidence="11" type="primary">fen</name>
</gene>
<feature type="binding site" evidence="11">
    <location>
        <position position="236"/>
    </location>
    <ligand>
        <name>Mg(2+)</name>
        <dbReference type="ChEBI" id="CHEBI:18420"/>
        <label>2</label>
    </ligand>
</feature>
<name>A5YSH8_9EURY</name>
<keyword evidence="9 11" id="KW-0234">DNA repair</keyword>
<feature type="binding site" evidence="11">
    <location>
        <position position="93"/>
    </location>
    <ligand>
        <name>Mg(2+)</name>
        <dbReference type="ChEBI" id="CHEBI:18420"/>
        <label>1</label>
    </ligand>
</feature>
<keyword evidence="2 11" id="KW-0540">Nuclease</keyword>
<evidence type="ECO:0000256" key="11">
    <source>
        <dbReference type="HAMAP-Rule" id="MF_00614"/>
    </source>
</evidence>
<dbReference type="NCBIfam" id="TIGR03674">
    <property type="entry name" value="fen_arch"/>
    <property type="match status" value="1"/>
</dbReference>
<feature type="binding site" evidence="11">
    <location>
        <position position="39"/>
    </location>
    <ligand>
        <name>Mg(2+)</name>
        <dbReference type="ChEBI" id="CHEBI:18420"/>
        <label>1</label>
    </ligand>
</feature>
<accession>A5YSH8</accession>
<feature type="domain" description="XPG N-terminal" evidence="13">
    <location>
        <begin position="12"/>
        <end position="114"/>
    </location>
</feature>
<keyword evidence="7 11" id="KW-0269">Exonuclease</keyword>
<dbReference type="EMBL" id="EF583991">
    <property type="protein sequence ID" value="ABQ75935.1"/>
    <property type="molecule type" value="Genomic_DNA"/>
</dbReference>
<comment type="similarity">
    <text evidence="11">Belongs to the XPG/RAD2 endonuclease family. FEN1 subfamily.</text>
</comment>
<dbReference type="PROSITE" id="PS00841">
    <property type="entry name" value="XPG_1"/>
    <property type="match status" value="1"/>
</dbReference>
<keyword evidence="3 11" id="KW-0479">Metal-binding</keyword>
<dbReference type="EC" id="3.1.-.-" evidence="11"/>
<dbReference type="GO" id="GO:0000287">
    <property type="term" value="F:magnesium ion binding"/>
    <property type="evidence" value="ECO:0007669"/>
    <property type="project" value="UniProtKB-UniRule"/>
</dbReference>
<keyword evidence="1 11" id="KW-0235">DNA replication</keyword>
<dbReference type="Pfam" id="PF00752">
    <property type="entry name" value="XPG_N"/>
    <property type="match status" value="1"/>
</dbReference>
<feature type="domain" description="XPG-I" evidence="12">
    <location>
        <begin position="153"/>
        <end position="221"/>
    </location>
</feature>
<feature type="binding site" evidence="11">
    <location>
        <position position="186"/>
    </location>
    <ligand>
        <name>Mg(2+)</name>
        <dbReference type="ChEBI" id="CHEBI:18420"/>
        <label>2</label>
    </ligand>
</feature>